<gene>
    <name evidence="1" type="ORF">D0Y96_06795</name>
</gene>
<dbReference type="EMBL" id="QVQT01000002">
    <property type="protein sequence ID" value="RFU17813.1"/>
    <property type="molecule type" value="Genomic_DNA"/>
</dbReference>
<comment type="caution">
    <text evidence="1">The sequence shown here is derived from an EMBL/GenBank/DDBJ whole genome shotgun (WGS) entry which is preliminary data.</text>
</comment>
<reference evidence="1 2" key="1">
    <citation type="submission" date="2018-08" db="EMBL/GenBank/DDBJ databases">
        <title>Acidipila sp. 4G-K13, an acidobacterium isolated from forest soil.</title>
        <authorList>
            <person name="Gao Z.-H."/>
            <person name="Qiu L.-H."/>
        </authorList>
    </citation>
    <scope>NUCLEOTIDE SEQUENCE [LARGE SCALE GENOMIC DNA]</scope>
    <source>
        <strain evidence="1 2">4G-K13</strain>
    </source>
</reference>
<organism evidence="1 2">
    <name type="scientific">Paracidobacterium acidisoli</name>
    <dbReference type="NCBI Taxonomy" id="2303751"/>
    <lineage>
        <taxon>Bacteria</taxon>
        <taxon>Pseudomonadati</taxon>
        <taxon>Acidobacteriota</taxon>
        <taxon>Terriglobia</taxon>
        <taxon>Terriglobales</taxon>
        <taxon>Acidobacteriaceae</taxon>
        <taxon>Paracidobacterium</taxon>
    </lineage>
</organism>
<dbReference type="OrthoDB" id="122106at2"/>
<dbReference type="Proteomes" id="UP000264702">
    <property type="component" value="Unassembled WGS sequence"/>
</dbReference>
<accession>A0A372ITR0</accession>
<name>A0A372ITR0_9BACT</name>
<dbReference type="AlphaFoldDB" id="A0A372ITR0"/>
<proteinExistence type="predicted"/>
<protein>
    <recommendedName>
        <fullName evidence="3">Accessory factor UbiK family protein</fullName>
    </recommendedName>
</protein>
<evidence type="ECO:0000313" key="2">
    <source>
        <dbReference type="Proteomes" id="UP000264702"/>
    </source>
</evidence>
<evidence type="ECO:0008006" key="3">
    <source>
        <dbReference type="Google" id="ProtNLM"/>
    </source>
</evidence>
<sequence>MAENVLQTLQTLIQDIIAPGVRELQVRVGALEKQIDTEFSSLKAQNDAEFKAIMAAIGEANAKSQLEMMRQLSALQQRVAVLEATRSHQ</sequence>
<evidence type="ECO:0000313" key="1">
    <source>
        <dbReference type="EMBL" id="RFU17813.1"/>
    </source>
</evidence>
<keyword evidence="2" id="KW-1185">Reference proteome</keyword>
<dbReference type="RefSeq" id="WP_117298561.1">
    <property type="nucleotide sequence ID" value="NZ_QVQT02000002.1"/>
</dbReference>